<organism evidence="2 3">
    <name type="scientific">Stephania cephalantha</name>
    <dbReference type="NCBI Taxonomy" id="152367"/>
    <lineage>
        <taxon>Eukaryota</taxon>
        <taxon>Viridiplantae</taxon>
        <taxon>Streptophyta</taxon>
        <taxon>Embryophyta</taxon>
        <taxon>Tracheophyta</taxon>
        <taxon>Spermatophyta</taxon>
        <taxon>Magnoliopsida</taxon>
        <taxon>Ranunculales</taxon>
        <taxon>Menispermaceae</taxon>
        <taxon>Menispermoideae</taxon>
        <taxon>Cissampelideae</taxon>
        <taxon>Stephania</taxon>
    </lineage>
</organism>
<proteinExistence type="predicted"/>
<name>A0AAP0F814_9MAGN</name>
<protein>
    <submittedName>
        <fullName evidence="2">Uncharacterized protein</fullName>
    </submittedName>
</protein>
<accession>A0AAP0F814</accession>
<sequence length="59" mass="6707">MLLTVDHDDRVMPLHSLQLLVVSSLILILYNIYFICPGLNDGYDESYGPAFLSFSLLFI</sequence>
<keyword evidence="1" id="KW-0472">Membrane</keyword>
<feature type="transmembrane region" description="Helical" evidence="1">
    <location>
        <begin position="12"/>
        <end position="33"/>
    </location>
</feature>
<keyword evidence="1" id="KW-0812">Transmembrane</keyword>
<gene>
    <name evidence="2" type="ORF">Scep_022479</name>
</gene>
<keyword evidence="1" id="KW-1133">Transmembrane helix</keyword>
<evidence type="ECO:0000313" key="3">
    <source>
        <dbReference type="Proteomes" id="UP001419268"/>
    </source>
</evidence>
<evidence type="ECO:0000256" key="1">
    <source>
        <dbReference type="SAM" id="Phobius"/>
    </source>
</evidence>
<comment type="caution">
    <text evidence="2">The sequence shown here is derived from an EMBL/GenBank/DDBJ whole genome shotgun (WGS) entry which is preliminary data.</text>
</comment>
<evidence type="ECO:0000313" key="2">
    <source>
        <dbReference type="EMBL" id="KAK9105635.1"/>
    </source>
</evidence>
<dbReference type="EMBL" id="JBBNAG010000009">
    <property type="protein sequence ID" value="KAK9105635.1"/>
    <property type="molecule type" value="Genomic_DNA"/>
</dbReference>
<reference evidence="2 3" key="1">
    <citation type="submission" date="2024-01" db="EMBL/GenBank/DDBJ databases">
        <title>Genome assemblies of Stephania.</title>
        <authorList>
            <person name="Yang L."/>
        </authorList>
    </citation>
    <scope>NUCLEOTIDE SEQUENCE [LARGE SCALE GENOMIC DNA]</scope>
    <source>
        <strain evidence="2">JXDWG</strain>
        <tissue evidence="2">Leaf</tissue>
    </source>
</reference>
<keyword evidence="3" id="KW-1185">Reference proteome</keyword>
<dbReference type="Proteomes" id="UP001419268">
    <property type="component" value="Unassembled WGS sequence"/>
</dbReference>
<dbReference type="AlphaFoldDB" id="A0AAP0F814"/>